<gene>
    <name evidence="1" type="ORF">DMP08_05320</name>
</gene>
<protein>
    <submittedName>
        <fullName evidence="1">Uncharacterized protein</fullName>
    </submittedName>
</protein>
<sequence>MGDPVDGVASAGLIRLRRVIRAAALRRLVQLQSGALLAKTDEFCGDFCRTGMVRCETVLHRARS</sequence>
<organism evidence="1 2">
    <name type="scientific">Paraeggerthella hongkongensis</name>
    <dbReference type="NCBI Taxonomy" id="230658"/>
    <lineage>
        <taxon>Bacteria</taxon>
        <taxon>Bacillati</taxon>
        <taxon>Actinomycetota</taxon>
        <taxon>Coriobacteriia</taxon>
        <taxon>Eggerthellales</taxon>
        <taxon>Eggerthellaceae</taxon>
        <taxon>Paraeggerthella</taxon>
    </lineage>
</organism>
<dbReference type="EMBL" id="QICD01000007">
    <property type="protein sequence ID" value="RNL45744.1"/>
    <property type="molecule type" value="Genomic_DNA"/>
</dbReference>
<dbReference type="Proteomes" id="UP000278632">
    <property type="component" value="Unassembled WGS sequence"/>
</dbReference>
<keyword evidence="2" id="KW-1185">Reference proteome</keyword>
<evidence type="ECO:0000313" key="2">
    <source>
        <dbReference type="Proteomes" id="UP000278632"/>
    </source>
</evidence>
<dbReference type="AlphaFoldDB" id="A0A3N0BE50"/>
<proteinExistence type="predicted"/>
<reference evidence="2" key="1">
    <citation type="submission" date="2018-05" db="EMBL/GenBank/DDBJ databases">
        <title>Genome Sequencing of selected type strains of the family Eggerthellaceae.</title>
        <authorList>
            <person name="Danylec N."/>
            <person name="Stoll D.A."/>
            <person name="Doetsch A."/>
            <person name="Huch M."/>
        </authorList>
    </citation>
    <scope>NUCLEOTIDE SEQUENCE [LARGE SCALE GENOMIC DNA]</scope>
    <source>
        <strain evidence="2">DSM 16106</strain>
    </source>
</reference>
<comment type="caution">
    <text evidence="1">The sequence shown here is derived from an EMBL/GenBank/DDBJ whole genome shotgun (WGS) entry which is preliminary data.</text>
</comment>
<evidence type="ECO:0000313" key="1">
    <source>
        <dbReference type="EMBL" id="RNL45744.1"/>
    </source>
</evidence>
<accession>A0A3N0BE50</accession>
<name>A0A3N0BE50_9ACTN</name>